<feature type="domain" description="PAS" evidence="7">
    <location>
        <begin position="54"/>
        <end position="102"/>
    </location>
</feature>
<dbReference type="InterPro" id="IPR035965">
    <property type="entry name" value="PAS-like_dom_sf"/>
</dbReference>
<dbReference type="InterPro" id="IPR000014">
    <property type="entry name" value="PAS"/>
</dbReference>
<accession>A0A7R9BVT8</accession>
<evidence type="ECO:0000259" key="7">
    <source>
        <dbReference type="PROSITE" id="PS50112"/>
    </source>
</evidence>
<evidence type="ECO:0000313" key="8">
    <source>
        <dbReference type="EMBL" id="CAD7281543.1"/>
    </source>
</evidence>
<dbReference type="CDD" id="cd00130">
    <property type="entry name" value="PAS"/>
    <property type="match status" value="1"/>
</dbReference>
<comment type="subcellular location">
    <subcellularLocation>
        <location evidence="1">Nucleus</location>
    </subcellularLocation>
</comment>
<feature type="region of interest" description="Disordered" evidence="6">
    <location>
        <begin position="455"/>
        <end position="474"/>
    </location>
</feature>
<feature type="compositionally biased region" description="Basic and acidic residues" evidence="6">
    <location>
        <begin position="243"/>
        <end position="256"/>
    </location>
</feature>
<dbReference type="SMART" id="SM00086">
    <property type="entry name" value="PAC"/>
    <property type="match status" value="1"/>
</dbReference>
<dbReference type="AlphaFoldDB" id="A0A7R9BVT8"/>
<dbReference type="PROSITE" id="PS50112">
    <property type="entry name" value="PAS"/>
    <property type="match status" value="1"/>
</dbReference>
<evidence type="ECO:0000256" key="1">
    <source>
        <dbReference type="ARBA" id="ARBA00004123"/>
    </source>
</evidence>
<dbReference type="EMBL" id="CAJPEX010002957">
    <property type="protein sequence ID" value="CAG0921695.1"/>
    <property type="molecule type" value="Genomic_DNA"/>
</dbReference>
<feature type="compositionally biased region" description="Polar residues" evidence="6">
    <location>
        <begin position="295"/>
        <end position="326"/>
    </location>
</feature>
<dbReference type="GO" id="GO:0005634">
    <property type="term" value="C:nucleus"/>
    <property type="evidence" value="ECO:0007669"/>
    <property type="project" value="UniProtKB-SubCell"/>
</dbReference>
<evidence type="ECO:0000313" key="9">
    <source>
        <dbReference type="Proteomes" id="UP000678499"/>
    </source>
</evidence>
<proteinExistence type="predicted"/>
<dbReference type="InterPro" id="IPR013655">
    <property type="entry name" value="PAS_fold_3"/>
</dbReference>
<dbReference type="EMBL" id="OA884994">
    <property type="protein sequence ID" value="CAD7281543.1"/>
    <property type="molecule type" value="Genomic_DNA"/>
</dbReference>
<keyword evidence="3" id="KW-0238">DNA-binding</keyword>
<dbReference type="GO" id="GO:0000981">
    <property type="term" value="F:DNA-binding transcription factor activity, RNA polymerase II-specific"/>
    <property type="evidence" value="ECO:0007669"/>
    <property type="project" value="TreeGrafter"/>
</dbReference>
<dbReference type="Pfam" id="PF08447">
    <property type="entry name" value="PAS_3"/>
    <property type="match status" value="1"/>
</dbReference>
<organism evidence="8">
    <name type="scientific">Notodromas monacha</name>
    <dbReference type="NCBI Taxonomy" id="399045"/>
    <lineage>
        <taxon>Eukaryota</taxon>
        <taxon>Metazoa</taxon>
        <taxon>Ecdysozoa</taxon>
        <taxon>Arthropoda</taxon>
        <taxon>Crustacea</taxon>
        <taxon>Oligostraca</taxon>
        <taxon>Ostracoda</taxon>
        <taxon>Podocopa</taxon>
        <taxon>Podocopida</taxon>
        <taxon>Cypridocopina</taxon>
        <taxon>Cypridoidea</taxon>
        <taxon>Cyprididae</taxon>
        <taxon>Notodromas</taxon>
    </lineage>
</organism>
<feature type="compositionally biased region" description="Polar residues" evidence="6">
    <location>
        <begin position="265"/>
        <end position="281"/>
    </location>
</feature>
<keyword evidence="4" id="KW-0804">Transcription</keyword>
<evidence type="ECO:0000256" key="2">
    <source>
        <dbReference type="ARBA" id="ARBA00023015"/>
    </source>
</evidence>
<gene>
    <name evidence="8" type="ORF">NMOB1V02_LOCUS9187</name>
</gene>
<keyword evidence="2" id="KW-0805">Transcription regulation</keyword>
<keyword evidence="5" id="KW-0539">Nucleus</keyword>
<dbReference type="FunFam" id="3.30.450.20:FF:000054">
    <property type="entry name" value="Trachealess, isoform D"/>
    <property type="match status" value="1"/>
</dbReference>
<feature type="region of interest" description="Disordered" evidence="6">
    <location>
        <begin position="184"/>
        <end position="350"/>
    </location>
</feature>
<dbReference type="OrthoDB" id="6021714at2759"/>
<evidence type="ECO:0000256" key="3">
    <source>
        <dbReference type="ARBA" id="ARBA00023125"/>
    </source>
</evidence>
<sequence length="594" mass="63781">MIYCLRPQYTFPARKSPPPLLGMAGIAIGLPPPSVHEVRLENESFVARLGFDFRIAHCEAKVAELLDYAPDELTGKCLYTLCHAEDVNVLRKCHLDLIAKGQILTPYYRILNKNGGFTWVQTCATVICNAKSSEEQNIICINNVISACEFENFIMDMCQLHTCPETRQTSNAGDSYSLLVPKRESSTPAMDNAAHESATDASDETEADLSKSSLSPSRDSLISQHSDHGAISPSSGLSRLHRQSADDERGKPDCTRRGKKRGLMNPSSSLANGLGHSPNSNCKRKLGEPGVDSDPMQSTDSIVESPHTQDQSSDVIMAASTESPSGGTILPADEDSTRPNSTDDDGGAAAKAMQWTASKLLPLDGRRSSSTHPHEDDRMLHQHLPHDQFVSSISYFPCSPTQHDFSNRHLEASMGGGDLHQQHGFRGQGKLVPADGYPAESPVQTGIVYSDYTTANTSPSSVSPTGTNPGSGRTNKLYRGTSLLDAHEPLSRQHHQYLAAAVAAAATADHAVGFLPGAKHHAFGPADDLDPLQGSPPAASRSQHLAPAPGHHYTANLTSPAGFQVYHKSASDEFHGVLPSLKNAGGNCWFPPTS</sequence>
<feature type="region of interest" description="Disordered" evidence="6">
    <location>
        <begin position="525"/>
        <end position="552"/>
    </location>
</feature>
<dbReference type="Proteomes" id="UP000678499">
    <property type="component" value="Unassembled WGS sequence"/>
</dbReference>
<dbReference type="InterPro" id="IPR001610">
    <property type="entry name" value="PAC"/>
</dbReference>
<dbReference type="GO" id="GO:0010557">
    <property type="term" value="P:positive regulation of macromolecule biosynthetic process"/>
    <property type="evidence" value="ECO:0007669"/>
    <property type="project" value="UniProtKB-ARBA"/>
</dbReference>
<evidence type="ECO:0000256" key="4">
    <source>
        <dbReference type="ARBA" id="ARBA00023163"/>
    </source>
</evidence>
<feature type="compositionally biased region" description="Low complexity" evidence="6">
    <location>
        <begin position="210"/>
        <end position="223"/>
    </location>
</feature>
<reference evidence="8" key="1">
    <citation type="submission" date="2020-11" db="EMBL/GenBank/DDBJ databases">
        <authorList>
            <person name="Tran Van P."/>
        </authorList>
    </citation>
    <scope>NUCLEOTIDE SEQUENCE</scope>
</reference>
<dbReference type="PANTHER" id="PTHR23043">
    <property type="entry name" value="HYPOXIA-INDUCIBLE FACTOR 1 ALPHA"/>
    <property type="match status" value="1"/>
</dbReference>
<dbReference type="SMART" id="SM00091">
    <property type="entry name" value="PAS"/>
    <property type="match status" value="1"/>
</dbReference>
<dbReference type="Gene3D" id="3.30.450.20">
    <property type="entry name" value="PAS domain"/>
    <property type="match status" value="1"/>
</dbReference>
<dbReference type="GO" id="GO:0000977">
    <property type="term" value="F:RNA polymerase II transcription regulatory region sequence-specific DNA binding"/>
    <property type="evidence" value="ECO:0007669"/>
    <property type="project" value="TreeGrafter"/>
</dbReference>
<dbReference type="PANTHER" id="PTHR23043:SF26">
    <property type="entry name" value="PROTEIN TRACHEALESS"/>
    <property type="match status" value="1"/>
</dbReference>
<keyword evidence="9" id="KW-1185">Reference proteome</keyword>
<dbReference type="SUPFAM" id="SSF55785">
    <property type="entry name" value="PYP-like sensor domain (PAS domain)"/>
    <property type="match status" value="1"/>
</dbReference>
<evidence type="ECO:0000256" key="6">
    <source>
        <dbReference type="SAM" id="MobiDB-lite"/>
    </source>
</evidence>
<evidence type="ECO:0000256" key="5">
    <source>
        <dbReference type="ARBA" id="ARBA00023242"/>
    </source>
</evidence>
<name>A0A7R9BVT8_9CRUS</name>
<protein>
    <recommendedName>
        <fullName evidence="7">PAS domain-containing protein</fullName>
    </recommendedName>
</protein>